<evidence type="ECO:0000313" key="1">
    <source>
        <dbReference type="EMBL" id="THU89425.1"/>
    </source>
</evidence>
<dbReference type="EMBL" id="ML179367">
    <property type="protein sequence ID" value="THU89425.1"/>
    <property type="molecule type" value="Genomic_DNA"/>
</dbReference>
<organism evidence="1 2">
    <name type="scientific">Dendrothele bispora (strain CBS 962.96)</name>
    <dbReference type="NCBI Taxonomy" id="1314807"/>
    <lineage>
        <taxon>Eukaryota</taxon>
        <taxon>Fungi</taxon>
        <taxon>Dikarya</taxon>
        <taxon>Basidiomycota</taxon>
        <taxon>Agaricomycotina</taxon>
        <taxon>Agaricomycetes</taxon>
        <taxon>Agaricomycetidae</taxon>
        <taxon>Agaricales</taxon>
        <taxon>Agaricales incertae sedis</taxon>
        <taxon>Dendrothele</taxon>
    </lineage>
</organism>
<accession>A0A4V4HE52</accession>
<dbReference type="AlphaFoldDB" id="A0A4V4HE52"/>
<reference evidence="1 2" key="1">
    <citation type="journal article" date="2019" name="Nat. Ecol. Evol.">
        <title>Megaphylogeny resolves global patterns of mushroom evolution.</title>
        <authorList>
            <person name="Varga T."/>
            <person name="Krizsan K."/>
            <person name="Foldi C."/>
            <person name="Dima B."/>
            <person name="Sanchez-Garcia M."/>
            <person name="Sanchez-Ramirez S."/>
            <person name="Szollosi G.J."/>
            <person name="Szarkandi J.G."/>
            <person name="Papp V."/>
            <person name="Albert L."/>
            <person name="Andreopoulos W."/>
            <person name="Angelini C."/>
            <person name="Antonin V."/>
            <person name="Barry K.W."/>
            <person name="Bougher N.L."/>
            <person name="Buchanan P."/>
            <person name="Buyck B."/>
            <person name="Bense V."/>
            <person name="Catcheside P."/>
            <person name="Chovatia M."/>
            <person name="Cooper J."/>
            <person name="Damon W."/>
            <person name="Desjardin D."/>
            <person name="Finy P."/>
            <person name="Geml J."/>
            <person name="Haridas S."/>
            <person name="Hughes K."/>
            <person name="Justo A."/>
            <person name="Karasinski D."/>
            <person name="Kautmanova I."/>
            <person name="Kiss B."/>
            <person name="Kocsube S."/>
            <person name="Kotiranta H."/>
            <person name="LaButti K.M."/>
            <person name="Lechner B.E."/>
            <person name="Liimatainen K."/>
            <person name="Lipzen A."/>
            <person name="Lukacs Z."/>
            <person name="Mihaltcheva S."/>
            <person name="Morgado L.N."/>
            <person name="Niskanen T."/>
            <person name="Noordeloos M.E."/>
            <person name="Ohm R.A."/>
            <person name="Ortiz-Santana B."/>
            <person name="Ovrebo C."/>
            <person name="Racz N."/>
            <person name="Riley R."/>
            <person name="Savchenko A."/>
            <person name="Shiryaev A."/>
            <person name="Soop K."/>
            <person name="Spirin V."/>
            <person name="Szebenyi C."/>
            <person name="Tomsovsky M."/>
            <person name="Tulloss R.E."/>
            <person name="Uehling J."/>
            <person name="Grigoriev I.V."/>
            <person name="Vagvolgyi C."/>
            <person name="Papp T."/>
            <person name="Martin F.M."/>
            <person name="Miettinen O."/>
            <person name="Hibbett D.S."/>
            <person name="Nagy L.G."/>
        </authorList>
    </citation>
    <scope>NUCLEOTIDE SEQUENCE [LARGE SCALE GENOMIC DNA]</scope>
    <source>
        <strain evidence="1 2">CBS 962.96</strain>
    </source>
</reference>
<proteinExistence type="predicted"/>
<keyword evidence="2" id="KW-1185">Reference proteome</keyword>
<gene>
    <name evidence="1" type="ORF">K435DRAFT_781593</name>
</gene>
<protein>
    <submittedName>
        <fullName evidence="1">Uncharacterized protein</fullName>
    </submittedName>
</protein>
<name>A0A4V4HE52_DENBC</name>
<dbReference type="Proteomes" id="UP000297245">
    <property type="component" value="Unassembled WGS sequence"/>
</dbReference>
<sequence length="96" mass="11068">MGPDVKAELRQKHDRNVDNPAPDCFPSLIMLLLSKSHSRYLHTEEIDQFFHFHTEKHQGSGATSPKISQPVGMTCLCYSSYIVTRLLYYFVFFVSI</sequence>
<evidence type="ECO:0000313" key="2">
    <source>
        <dbReference type="Proteomes" id="UP000297245"/>
    </source>
</evidence>